<protein>
    <submittedName>
        <fullName evidence="2">YibE/F family protein</fullName>
    </submittedName>
</protein>
<keyword evidence="1" id="KW-0812">Transmembrane</keyword>
<comment type="caution">
    <text evidence="2">The sequence shown here is derived from an EMBL/GenBank/DDBJ whole genome shotgun (WGS) entry which is preliminary data.</text>
</comment>
<proteinExistence type="predicted"/>
<keyword evidence="1" id="KW-1133">Transmembrane helix</keyword>
<evidence type="ECO:0000313" key="2">
    <source>
        <dbReference type="EMBL" id="MST74148.1"/>
    </source>
</evidence>
<dbReference type="Proteomes" id="UP000474024">
    <property type="component" value="Unassembled WGS sequence"/>
</dbReference>
<dbReference type="InterPro" id="IPR012507">
    <property type="entry name" value="YibE_F"/>
</dbReference>
<keyword evidence="1" id="KW-0472">Membrane</keyword>
<dbReference type="PANTHER" id="PTHR41771">
    <property type="entry name" value="MEMBRANE PROTEIN-RELATED"/>
    <property type="match status" value="1"/>
</dbReference>
<keyword evidence="3" id="KW-1185">Reference proteome</keyword>
<feature type="transmembrane region" description="Helical" evidence="1">
    <location>
        <begin position="12"/>
        <end position="30"/>
    </location>
</feature>
<feature type="transmembrane region" description="Helical" evidence="1">
    <location>
        <begin position="347"/>
        <end position="369"/>
    </location>
</feature>
<dbReference type="EMBL" id="VUNI01000004">
    <property type="protein sequence ID" value="MST74148.1"/>
    <property type="molecule type" value="Genomic_DNA"/>
</dbReference>
<feature type="transmembrane region" description="Helical" evidence="1">
    <location>
        <begin position="309"/>
        <end position="327"/>
    </location>
</feature>
<dbReference type="RefSeq" id="WP_154428989.1">
    <property type="nucleotide sequence ID" value="NZ_VUNI01000004.1"/>
</dbReference>
<feature type="transmembrane region" description="Helical" evidence="1">
    <location>
        <begin position="150"/>
        <end position="168"/>
    </location>
</feature>
<accession>A0A6L5YPD1</accession>
<feature type="transmembrane region" description="Helical" evidence="1">
    <location>
        <begin position="124"/>
        <end position="143"/>
    </location>
</feature>
<reference evidence="2 3" key="1">
    <citation type="submission" date="2019-08" db="EMBL/GenBank/DDBJ databases">
        <title>In-depth cultivation of the pig gut microbiome towards novel bacterial diversity and tailored functional studies.</title>
        <authorList>
            <person name="Wylensek D."/>
            <person name="Hitch T.C.A."/>
            <person name="Clavel T."/>
        </authorList>
    </citation>
    <scope>NUCLEOTIDE SEQUENCE [LARGE SCALE GENOMIC DNA]</scope>
    <source>
        <strain evidence="2 3">MUC/MUC-530-WT-4D</strain>
    </source>
</reference>
<gene>
    <name evidence="2" type="ORF">FYJ75_03730</name>
</gene>
<name>A0A6L5YPD1_9FIRM</name>
<feature type="transmembrane region" description="Helical" evidence="1">
    <location>
        <begin position="251"/>
        <end position="272"/>
    </location>
</feature>
<sequence length="376" mass="40990">MIHASNKKRICIAVLILVLTIIWGFLLNRVDKTELLSNDGRTFEKARVVEIVNDNLSADGTRAGAQQVKVLIRTGSHKGEILDATSSSSYLYGANCTVGLKVIVIISESDELTTVSVYNYDRGMQLYAIIGFFLLVLVLIGGLKGWKSAIGLVFTFCCIIFLFLPLIYRGVSPILAAAFIVILTTVVVMYLIDGMTTKSKCAMIGTILGVVIAALFAWIFGKISHISGYNVDDVESLIYIGQMTNIRVGELMFAGILISALGAVMDVAMSVASTICEIHAKNPHLDRKELFHSGIHVGKDMMGTMSNTLILAFAGGSINTFVYIYSYNYQYYQILNMYSVGIEIIQGISATLGVILTVPLVSFITTYALKNRPSSP</sequence>
<dbReference type="PANTHER" id="PTHR41771:SF1">
    <property type="entry name" value="MEMBRANE PROTEIN"/>
    <property type="match status" value="1"/>
</dbReference>
<feature type="transmembrane region" description="Helical" evidence="1">
    <location>
        <begin position="201"/>
        <end position="220"/>
    </location>
</feature>
<feature type="transmembrane region" description="Helical" evidence="1">
    <location>
        <begin position="174"/>
        <end position="192"/>
    </location>
</feature>
<evidence type="ECO:0000256" key="1">
    <source>
        <dbReference type="SAM" id="Phobius"/>
    </source>
</evidence>
<dbReference type="AlphaFoldDB" id="A0A6L5YPD1"/>
<organism evidence="2 3">
    <name type="scientific">Roseburia porci</name>
    <dbReference type="NCBI Taxonomy" id="2605790"/>
    <lineage>
        <taxon>Bacteria</taxon>
        <taxon>Bacillati</taxon>
        <taxon>Bacillota</taxon>
        <taxon>Clostridia</taxon>
        <taxon>Lachnospirales</taxon>
        <taxon>Lachnospiraceae</taxon>
        <taxon>Roseburia</taxon>
    </lineage>
</organism>
<evidence type="ECO:0000313" key="3">
    <source>
        <dbReference type="Proteomes" id="UP000474024"/>
    </source>
</evidence>
<dbReference type="Pfam" id="PF07907">
    <property type="entry name" value="YibE_F"/>
    <property type="match status" value="1"/>
</dbReference>